<proteinExistence type="predicted"/>
<feature type="non-terminal residue" evidence="1">
    <location>
        <position position="64"/>
    </location>
</feature>
<protein>
    <submittedName>
        <fullName evidence="1">Uncharacterized protein</fullName>
    </submittedName>
</protein>
<sequence length="64" mass="7304">MVDQKVHEIILASIQKPVVGEAGKTGSWSRFKPKIDLDKCSVVKMNKDVCHFCWLYCPEPIISR</sequence>
<dbReference type="EMBL" id="BARU01035961">
    <property type="protein sequence ID" value="GAH86443.1"/>
    <property type="molecule type" value="Genomic_DNA"/>
</dbReference>
<organism evidence="1">
    <name type="scientific">marine sediment metagenome</name>
    <dbReference type="NCBI Taxonomy" id="412755"/>
    <lineage>
        <taxon>unclassified sequences</taxon>
        <taxon>metagenomes</taxon>
        <taxon>ecological metagenomes</taxon>
    </lineage>
</organism>
<reference evidence="1" key="1">
    <citation type="journal article" date="2014" name="Front. Microbiol.">
        <title>High frequency of phylogenetically diverse reductive dehalogenase-homologous genes in deep subseafloor sedimentary metagenomes.</title>
        <authorList>
            <person name="Kawai M."/>
            <person name="Futagami T."/>
            <person name="Toyoda A."/>
            <person name="Takaki Y."/>
            <person name="Nishi S."/>
            <person name="Hori S."/>
            <person name="Arai W."/>
            <person name="Tsubouchi T."/>
            <person name="Morono Y."/>
            <person name="Uchiyama I."/>
            <person name="Ito T."/>
            <person name="Fujiyama A."/>
            <person name="Inagaki F."/>
            <person name="Takami H."/>
        </authorList>
    </citation>
    <scope>NUCLEOTIDE SEQUENCE</scope>
    <source>
        <strain evidence="1">Expedition CK06-06</strain>
    </source>
</reference>
<accession>X1KWT9</accession>
<gene>
    <name evidence="1" type="ORF">S03H2_56236</name>
</gene>
<name>X1KWT9_9ZZZZ</name>
<comment type="caution">
    <text evidence="1">The sequence shown here is derived from an EMBL/GenBank/DDBJ whole genome shotgun (WGS) entry which is preliminary data.</text>
</comment>
<evidence type="ECO:0000313" key="1">
    <source>
        <dbReference type="EMBL" id="GAH86443.1"/>
    </source>
</evidence>
<dbReference type="AlphaFoldDB" id="X1KWT9"/>